<keyword evidence="4 6" id="KW-0472">Membrane</keyword>
<dbReference type="Pfam" id="PF04193">
    <property type="entry name" value="PQ-loop"/>
    <property type="match status" value="2"/>
</dbReference>
<name>A0ABP0DFZ1_9PEZI</name>
<feature type="transmembrane region" description="Helical" evidence="6">
    <location>
        <begin position="206"/>
        <end position="227"/>
    </location>
</feature>
<feature type="transmembrane region" description="Helical" evidence="6">
    <location>
        <begin position="287"/>
        <end position="306"/>
    </location>
</feature>
<protein>
    <submittedName>
        <fullName evidence="7">Vacuolar membrane transporter for cationic amino acids</fullName>
    </submittedName>
</protein>
<dbReference type="PANTHER" id="PTHR16201">
    <property type="entry name" value="SEVEN TRANSMEMBRANE PROTEIN 1-RELATED"/>
    <property type="match status" value="1"/>
</dbReference>
<keyword evidence="2 6" id="KW-0812">Transmembrane</keyword>
<comment type="subcellular location">
    <subcellularLocation>
        <location evidence="1">Membrane</location>
        <topology evidence="1">Multi-pass membrane protein</topology>
    </subcellularLocation>
</comment>
<dbReference type="InterPro" id="IPR006603">
    <property type="entry name" value="PQ-loop_rpt"/>
</dbReference>
<dbReference type="InterPro" id="IPR051415">
    <property type="entry name" value="LAAT-1"/>
</dbReference>
<dbReference type="SMART" id="SM00679">
    <property type="entry name" value="CTNS"/>
    <property type="match status" value="2"/>
</dbReference>
<organism evidence="7 8">
    <name type="scientific">Sporothrix epigloea</name>
    <dbReference type="NCBI Taxonomy" id="1892477"/>
    <lineage>
        <taxon>Eukaryota</taxon>
        <taxon>Fungi</taxon>
        <taxon>Dikarya</taxon>
        <taxon>Ascomycota</taxon>
        <taxon>Pezizomycotina</taxon>
        <taxon>Sordariomycetes</taxon>
        <taxon>Sordariomycetidae</taxon>
        <taxon>Ophiostomatales</taxon>
        <taxon>Ophiostomataceae</taxon>
        <taxon>Sporothrix</taxon>
    </lineage>
</organism>
<proteinExistence type="predicted"/>
<feature type="region of interest" description="Disordered" evidence="5">
    <location>
        <begin position="107"/>
        <end position="131"/>
    </location>
</feature>
<comment type="caution">
    <text evidence="7">The sequence shown here is derived from an EMBL/GenBank/DDBJ whole genome shotgun (WGS) entry which is preliminary data.</text>
</comment>
<evidence type="ECO:0000256" key="4">
    <source>
        <dbReference type="ARBA" id="ARBA00023136"/>
    </source>
</evidence>
<dbReference type="PANTHER" id="PTHR16201:SF35">
    <property type="entry name" value="VACUOLAR AMINO ACID TRANSPORTER YPQ1-RELATED"/>
    <property type="match status" value="1"/>
</dbReference>
<dbReference type="EMBL" id="CAWUOM010000032">
    <property type="protein sequence ID" value="CAK7267141.1"/>
    <property type="molecule type" value="Genomic_DNA"/>
</dbReference>
<evidence type="ECO:0000313" key="8">
    <source>
        <dbReference type="Proteomes" id="UP001642501"/>
    </source>
</evidence>
<feature type="transmembrane region" description="Helical" evidence="6">
    <location>
        <begin position="74"/>
        <end position="96"/>
    </location>
</feature>
<feature type="transmembrane region" description="Helical" evidence="6">
    <location>
        <begin position="247"/>
        <end position="266"/>
    </location>
</feature>
<feature type="compositionally biased region" description="Acidic residues" evidence="5">
    <location>
        <begin position="373"/>
        <end position="397"/>
    </location>
</feature>
<sequence>MVPPTSPLNLDVDAISGICGSISIACWVVVFSPQIIENFRRSSTDGLSLQFIIVWLAGDVFNILGAILQGVLPTMVILAVYYTIADIVLLGQCFYYRGFTWRDDVVPPKQKSRKPQRVDPGAAPNERTSLLNTWRGDDHTNGYLGHQFERRGSNWSTLSPAVPFVPAAESVVDPISTSSTSATATATATPNDASSSSRTTSVLQAIVFNAVSLLMVCAAGVAGWYLSGGSQRTDKGADVPSGSNDDLVFNAWGQFFGYLCAIFYLGSRVPQLLLNWRRQSTDGVSMLFFMFACLGNLTYVLSIFAYDGCSGTPSGEICSPEDARKQYGRYLLVNLSWLAGSLGTLLLDMCIFVQFFMYSVDGDDDGSYRGSDYDDGENVGEGSTDVDVESAQDDSEVERDQRPLLRRNISSYQA</sequence>
<keyword evidence="8" id="KW-1185">Reference proteome</keyword>
<dbReference type="Gene3D" id="1.20.1280.290">
    <property type="match status" value="2"/>
</dbReference>
<feature type="transmembrane region" description="Helical" evidence="6">
    <location>
        <begin position="47"/>
        <end position="68"/>
    </location>
</feature>
<evidence type="ECO:0000313" key="7">
    <source>
        <dbReference type="EMBL" id="CAK7267141.1"/>
    </source>
</evidence>
<evidence type="ECO:0000256" key="3">
    <source>
        <dbReference type="ARBA" id="ARBA00022989"/>
    </source>
</evidence>
<gene>
    <name evidence="7" type="primary">RTC2</name>
    <name evidence="7" type="ORF">SEPCBS57363_002444</name>
</gene>
<feature type="transmembrane region" description="Helical" evidence="6">
    <location>
        <begin position="14"/>
        <end position="35"/>
    </location>
</feature>
<evidence type="ECO:0000256" key="2">
    <source>
        <dbReference type="ARBA" id="ARBA00022692"/>
    </source>
</evidence>
<evidence type="ECO:0000256" key="6">
    <source>
        <dbReference type="SAM" id="Phobius"/>
    </source>
</evidence>
<reference evidence="7 8" key="1">
    <citation type="submission" date="2024-01" db="EMBL/GenBank/DDBJ databases">
        <authorList>
            <person name="Allen C."/>
            <person name="Tagirdzhanova G."/>
        </authorList>
    </citation>
    <scope>NUCLEOTIDE SEQUENCE [LARGE SCALE GENOMIC DNA]</scope>
    <source>
        <strain evidence="7 8">CBS 573.63</strain>
    </source>
</reference>
<feature type="region of interest" description="Disordered" evidence="5">
    <location>
        <begin position="369"/>
        <end position="414"/>
    </location>
</feature>
<keyword evidence="3 6" id="KW-1133">Transmembrane helix</keyword>
<accession>A0ABP0DFZ1</accession>
<feature type="transmembrane region" description="Helical" evidence="6">
    <location>
        <begin position="337"/>
        <end position="360"/>
    </location>
</feature>
<evidence type="ECO:0000256" key="5">
    <source>
        <dbReference type="SAM" id="MobiDB-lite"/>
    </source>
</evidence>
<evidence type="ECO:0000256" key="1">
    <source>
        <dbReference type="ARBA" id="ARBA00004141"/>
    </source>
</evidence>
<dbReference type="Proteomes" id="UP001642501">
    <property type="component" value="Unassembled WGS sequence"/>
</dbReference>